<organism evidence="1 2">
    <name type="scientific">Aquimarina aggregata</name>
    <dbReference type="NCBI Taxonomy" id="1642818"/>
    <lineage>
        <taxon>Bacteria</taxon>
        <taxon>Pseudomonadati</taxon>
        <taxon>Bacteroidota</taxon>
        <taxon>Flavobacteriia</taxon>
        <taxon>Flavobacteriales</taxon>
        <taxon>Flavobacteriaceae</taxon>
        <taxon>Aquimarina</taxon>
    </lineage>
</organism>
<comment type="caution">
    <text evidence="1">The sequence shown here is derived from an EMBL/GenBank/DDBJ whole genome shotgun (WGS) entry which is preliminary data.</text>
</comment>
<evidence type="ECO:0000313" key="2">
    <source>
        <dbReference type="Proteomes" id="UP000076715"/>
    </source>
</evidence>
<dbReference type="OrthoDB" id="770454at2"/>
<keyword evidence="2" id="KW-1185">Reference proteome</keyword>
<gene>
    <name evidence="1" type="ORF">AWE51_19575</name>
</gene>
<evidence type="ECO:0000313" key="1">
    <source>
        <dbReference type="EMBL" id="KZS38256.1"/>
    </source>
</evidence>
<accession>A0A162WR08</accession>
<dbReference type="STRING" id="1642818.AWE51_19575"/>
<dbReference type="EMBL" id="LQRT01000060">
    <property type="protein sequence ID" value="KZS38256.1"/>
    <property type="molecule type" value="Genomic_DNA"/>
</dbReference>
<sequence>MNIESTKLELMHLLLQTQKESLLAKLKKVFEEEQTDWWYDLSEQEQKDIEIGIAQADIEEYVEDQEAMKRFKKWH</sequence>
<dbReference type="Proteomes" id="UP000076715">
    <property type="component" value="Unassembled WGS sequence"/>
</dbReference>
<dbReference type="AlphaFoldDB" id="A0A162WR08"/>
<proteinExistence type="predicted"/>
<name>A0A162WR08_9FLAO</name>
<protein>
    <submittedName>
        <fullName evidence="1">Uncharacterized protein</fullName>
    </submittedName>
</protein>
<reference evidence="1 2" key="1">
    <citation type="submission" date="2016-01" db="EMBL/GenBank/DDBJ databases">
        <title>The draft genome sequence of Aquimarina sp. RZW4-3-2.</title>
        <authorList>
            <person name="Wang Y."/>
        </authorList>
    </citation>
    <scope>NUCLEOTIDE SEQUENCE [LARGE SCALE GENOMIC DNA]</scope>
    <source>
        <strain evidence="1 2">RZW4-3-2</strain>
    </source>
</reference>